<feature type="region of interest" description="Disordered" evidence="1">
    <location>
        <begin position="125"/>
        <end position="145"/>
    </location>
</feature>
<evidence type="ECO:0000313" key="2">
    <source>
        <dbReference type="EMBL" id="UYV60799.1"/>
    </source>
</evidence>
<evidence type="ECO:0000313" key="3">
    <source>
        <dbReference type="Proteomes" id="UP001235939"/>
    </source>
</evidence>
<dbReference type="EMBL" id="CP092863">
    <property type="protein sequence ID" value="UYV60799.1"/>
    <property type="molecule type" value="Genomic_DNA"/>
</dbReference>
<accession>A0ABY6JW76</accession>
<dbReference type="PANTHER" id="PTHR12944">
    <property type="entry name" value="SOLUBLE LIVER ANTIGEN/LIVER PANCREAS ANTIGEN"/>
    <property type="match status" value="1"/>
</dbReference>
<dbReference type="SUPFAM" id="SSF53383">
    <property type="entry name" value="PLP-dependent transferases"/>
    <property type="match status" value="1"/>
</dbReference>
<dbReference type="InterPro" id="IPR015424">
    <property type="entry name" value="PyrdxlP-dep_Trfase"/>
</dbReference>
<protein>
    <submittedName>
        <fullName evidence="2">SEPSECS</fullName>
    </submittedName>
</protein>
<gene>
    <name evidence="2" type="ORF">LAZ67_1002367</name>
</gene>
<sequence>MKKCVLGGLGSSVVNPPSSFANLIHQTASQSSNTVLDDSAYIRSTEGWNLRNGFQENYGHKRKCPKEGWDDSTINALIQQLAAMDSNNYLSSCGVGEREARFASDIVSARHFKLELVNVQTMDWTTRGDEEDGGGSTERPCRGRH</sequence>
<reference evidence="2 3" key="1">
    <citation type="submission" date="2022-01" db="EMBL/GenBank/DDBJ databases">
        <title>A chromosomal length assembly of Cordylochernes scorpioides.</title>
        <authorList>
            <person name="Zeh D."/>
            <person name="Zeh J."/>
        </authorList>
    </citation>
    <scope>NUCLEOTIDE SEQUENCE [LARGE SCALE GENOMIC DNA]</scope>
    <source>
        <strain evidence="2">IN4F17</strain>
        <tissue evidence="2">Whole Body</tissue>
    </source>
</reference>
<dbReference type="Gene3D" id="1.10.10.2160">
    <property type="match status" value="1"/>
</dbReference>
<organism evidence="2 3">
    <name type="scientific">Cordylochernes scorpioides</name>
    <dbReference type="NCBI Taxonomy" id="51811"/>
    <lineage>
        <taxon>Eukaryota</taxon>
        <taxon>Metazoa</taxon>
        <taxon>Ecdysozoa</taxon>
        <taxon>Arthropoda</taxon>
        <taxon>Chelicerata</taxon>
        <taxon>Arachnida</taxon>
        <taxon>Pseudoscorpiones</taxon>
        <taxon>Cheliferoidea</taxon>
        <taxon>Chernetidae</taxon>
        <taxon>Cordylochernes</taxon>
    </lineage>
</organism>
<evidence type="ECO:0000256" key="1">
    <source>
        <dbReference type="SAM" id="MobiDB-lite"/>
    </source>
</evidence>
<dbReference type="InterPro" id="IPR019872">
    <property type="entry name" value="Sec-tRNA_Se_transferase"/>
</dbReference>
<keyword evidence="3" id="KW-1185">Reference proteome</keyword>
<name>A0ABY6JW76_9ARAC</name>
<proteinExistence type="predicted"/>
<dbReference type="Proteomes" id="UP001235939">
    <property type="component" value="Chromosome 01"/>
</dbReference>
<dbReference type="PANTHER" id="PTHR12944:SF2">
    <property type="entry name" value="O-PHOSPHOSERYL-TRNA(SEC) SELENIUM TRANSFERASE"/>
    <property type="match status" value="1"/>
</dbReference>